<evidence type="ECO:0000259" key="9">
    <source>
        <dbReference type="Pfam" id="PF02879"/>
    </source>
</evidence>
<dbReference type="PANTHER" id="PTHR45745">
    <property type="entry name" value="PHOSPHOMANNOMUTASE 45A"/>
    <property type="match status" value="1"/>
</dbReference>
<comment type="similarity">
    <text evidence="2 7">Belongs to the phosphohexose mutase family.</text>
</comment>
<keyword evidence="5 7" id="KW-0460">Magnesium</keyword>
<dbReference type="InterPro" id="IPR016066">
    <property type="entry name" value="A-D-PHexomutase_CS"/>
</dbReference>
<keyword evidence="3" id="KW-0597">Phosphoprotein</keyword>
<evidence type="ECO:0000313" key="11">
    <source>
        <dbReference type="EMBL" id="ORA31734.1"/>
    </source>
</evidence>
<keyword evidence="12" id="KW-1185">Reference proteome</keyword>
<dbReference type="STRING" id="1927124.BST13_24395"/>
<evidence type="ECO:0000256" key="7">
    <source>
        <dbReference type="RuleBase" id="RU004326"/>
    </source>
</evidence>
<comment type="cofactor">
    <cofactor evidence="1">
        <name>Mg(2+)</name>
        <dbReference type="ChEBI" id="CHEBI:18420"/>
    </cofactor>
</comment>
<dbReference type="Gene3D" id="3.40.120.10">
    <property type="entry name" value="Alpha-D-Glucose-1,6-Bisphosphate, subunit A, domain 3"/>
    <property type="match status" value="3"/>
</dbReference>
<dbReference type="Pfam" id="PF02878">
    <property type="entry name" value="PGM_PMM_I"/>
    <property type="match status" value="1"/>
</dbReference>
<feature type="domain" description="Alpha-D-phosphohexomutase alpha/beta/alpha" evidence="10">
    <location>
        <begin position="316"/>
        <end position="430"/>
    </location>
</feature>
<evidence type="ECO:0000256" key="3">
    <source>
        <dbReference type="ARBA" id="ARBA00022553"/>
    </source>
</evidence>
<dbReference type="SUPFAM" id="SSF53738">
    <property type="entry name" value="Phosphoglucomutase, first 3 domains"/>
    <property type="match status" value="3"/>
</dbReference>
<reference evidence="11 12" key="1">
    <citation type="submission" date="2017-02" db="EMBL/GenBank/DDBJ databases">
        <title>The new phylogeny of genus Mycobacterium.</title>
        <authorList>
            <person name="Tortoli E."/>
            <person name="Trovato A."/>
            <person name="Cirillo D.M."/>
        </authorList>
    </citation>
    <scope>NUCLEOTIDE SEQUENCE [LARGE SCALE GENOMIC DNA]</scope>
    <source>
        <strain evidence="11 12">RW6</strain>
    </source>
</reference>
<evidence type="ECO:0000313" key="12">
    <source>
        <dbReference type="Proteomes" id="UP000192448"/>
    </source>
</evidence>
<dbReference type="PANTHER" id="PTHR45745:SF1">
    <property type="entry name" value="PHOSPHOGLUCOMUTASE 2B-RELATED"/>
    <property type="match status" value="1"/>
</dbReference>
<keyword evidence="4 7" id="KW-0479">Metal-binding</keyword>
<sequence>MTQSAISAVAQTWITHDPDPDTAAELSACDPDELARRFNNPLTFGTAGLRGPVRGGPDAMNLAVVLRTTWAVAQVLKDQLARDGTGFTPSETQVVVGRDARHRSDEFALAAAEVLAAQGFQVLLMLAAVPTPVVAFAVRHRSATAGIQITASHNPPADNGYKVFGKGGMQIISPTDREIEAAVARAPHADEIPRATVQTGGLNEIRHYLERVAHVRHTTGSVRVALTPLHGVGGEFALDALAMAGFDDVYVVESQFAPDPDFPTVAFPNPEEPGATDALLTLAAKVSADVAIALDPDADRCAVGIPTADGWRMLSGDETGWLLGDYILSQIEPGPVSEATVVASTVVSSRMLAEIATAHGAHHAETLTGFKWLARAGGPGTTLAYAYEEAIGHCVDPAAVRDKDGISAAILFCDLVVALRDQGRTVQDALDGLALRHGVHVTGAVSRPVEDAEAAMSRLRTTPPAELAGFPVSVEDLLQRSGEQRTDALILTGGDERTTVRVVVRPSGTEPKLKSYTEVRCAPTDDLTMARARASTLNDELATAAALF</sequence>
<dbReference type="InterPro" id="IPR005841">
    <property type="entry name" value="Alpha-D-phosphohexomutase_SF"/>
</dbReference>
<dbReference type="GO" id="GO:0008973">
    <property type="term" value="F:phosphopentomutase activity"/>
    <property type="evidence" value="ECO:0007669"/>
    <property type="project" value="TreeGrafter"/>
</dbReference>
<evidence type="ECO:0000256" key="1">
    <source>
        <dbReference type="ARBA" id="ARBA00001946"/>
    </source>
</evidence>
<dbReference type="EMBL" id="MVHF01000029">
    <property type="protein sequence ID" value="ORA31734.1"/>
    <property type="molecule type" value="Genomic_DNA"/>
</dbReference>
<dbReference type="InterPro" id="IPR016055">
    <property type="entry name" value="A-D-PHexomutase_a/b/a-I/II/III"/>
</dbReference>
<evidence type="ECO:0000259" key="10">
    <source>
        <dbReference type="Pfam" id="PF02880"/>
    </source>
</evidence>
<comment type="caution">
    <text evidence="11">The sequence shown here is derived from an EMBL/GenBank/DDBJ whole genome shotgun (WGS) entry which is preliminary data.</text>
</comment>
<dbReference type="Pfam" id="PF02879">
    <property type="entry name" value="PGM_PMM_II"/>
    <property type="match status" value="1"/>
</dbReference>
<feature type="domain" description="Alpha-D-phosphohexomutase alpha/beta/alpha" evidence="9">
    <location>
        <begin position="207"/>
        <end position="303"/>
    </location>
</feature>
<dbReference type="InterPro" id="IPR036900">
    <property type="entry name" value="A-D-PHexomutase_C_sf"/>
</dbReference>
<dbReference type="OrthoDB" id="9806956at2"/>
<dbReference type="SUPFAM" id="SSF55957">
    <property type="entry name" value="Phosphoglucomutase, C-terminal domain"/>
    <property type="match status" value="1"/>
</dbReference>
<feature type="domain" description="Alpha-D-phosphohexomutase alpha/beta/alpha" evidence="8">
    <location>
        <begin position="43"/>
        <end position="185"/>
    </location>
</feature>
<dbReference type="GO" id="GO:0005975">
    <property type="term" value="P:carbohydrate metabolic process"/>
    <property type="evidence" value="ECO:0007669"/>
    <property type="project" value="InterPro"/>
</dbReference>
<evidence type="ECO:0000256" key="2">
    <source>
        <dbReference type="ARBA" id="ARBA00010231"/>
    </source>
</evidence>
<dbReference type="GO" id="GO:0000287">
    <property type="term" value="F:magnesium ion binding"/>
    <property type="evidence" value="ECO:0007669"/>
    <property type="project" value="InterPro"/>
</dbReference>
<dbReference type="GO" id="GO:0006166">
    <property type="term" value="P:purine ribonucleoside salvage"/>
    <property type="evidence" value="ECO:0007669"/>
    <property type="project" value="TreeGrafter"/>
</dbReference>
<dbReference type="CDD" id="cd05799">
    <property type="entry name" value="PGM2"/>
    <property type="match status" value="1"/>
</dbReference>
<dbReference type="RefSeq" id="WP_083166582.1">
    <property type="nucleotide sequence ID" value="NZ_MVHF01000029.1"/>
</dbReference>
<name>A0A1X0ANU7_9MYCO</name>
<evidence type="ECO:0000256" key="6">
    <source>
        <dbReference type="ARBA" id="ARBA00023235"/>
    </source>
</evidence>
<dbReference type="AlphaFoldDB" id="A0A1X0ANU7"/>
<dbReference type="Proteomes" id="UP000192448">
    <property type="component" value="Unassembled WGS sequence"/>
</dbReference>
<dbReference type="InterPro" id="IPR005844">
    <property type="entry name" value="A-D-PHexomutase_a/b/a-I"/>
</dbReference>
<protein>
    <submittedName>
        <fullName evidence="11">Phosphomannomutase</fullName>
    </submittedName>
</protein>
<dbReference type="Gene3D" id="3.30.310.50">
    <property type="entry name" value="Alpha-D-phosphohexomutase, C-terminal domain"/>
    <property type="match status" value="1"/>
</dbReference>
<dbReference type="InterPro" id="IPR005845">
    <property type="entry name" value="A-D-PHexomutase_a/b/a-II"/>
</dbReference>
<evidence type="ECO:0000256" key="5">
    <source>
        <dbReference type="ARBA" id="ARBA00022842"/>
    </source>
</evidence>
<proteinExistence type="inferred from homology"/>
<dbReference type="PRINTS" id="PR00509">
    <property type="entry name" value="PGMPMM"/>
</dbReference>
<dbReference type="Pfam" id="PF02880">
    <property type="entry name" value="PGM_PMM_III"/>
    <property type="match status" value="1"/>
</dbReference>
<evidence type="ECO:0000256" key="4">
    <source>
        <dbReference type="ARBA" id="ARBA00022723"/>
    </source>
</evidence>
<dbReference type="PROSITE" id="PS00710">
    <property type="entry name" value="PGM_PMM"/>
    <property type="match status" value="1"/>
</dbReference>
<organism evidence="11 12">
    <name type="scientific">Mycobacterium aquaticum</name>
    <dbReference type="NCBI Taxonomy" id="1927124"/>
    <lineage>
        <taxon>Bacteria</taxon>
        <taxon>Bacillati</taxon>
        <taxon>Actinomycetota</taxon>
        <taxon>Actinomycetes</taxon>
        <taxon>Mycobacteriales</taxon>
        <taxon>Mycobacteriaceae</taxon>
        <taxon>Mycobacterium</taxon>
    </lineage>
</organism>
<dbReference type="InterPro" id="IPR005846">
    <property type="entry name" value="A-D-PHexomutase_a/b/a-III"/>
</dbReference>
<evidence type="ECO:0000259" key="8">
    <source>
        <dbReference type="Pfam" id="PF02878"/>
    </source>
</evidence>
<accession>A0A1X0ANU7</accession>
<gene>
    <name evidence="11" type="ORF">BST13_24395</name>
</gene>
<keyword evidence="6" id="KW-0413">Isomerase</keyword>